<reference evidence="6 7" key="1">
    <citation type="submission" date="2020-10" db="EMBL/GenBank/DDBJ databases">
        <title>Genome sequencing of Massilia sp. LPB0304.</title>
        <authorList>
            <person name="Kim J."/>
        </authorList>
    </citation>
    <scope>NUCLEOTIDE SEQUENCE [LARGE SCALE GENOMIC DNA]</scope>
    <source>
        <strain evidence="6 7">LPB0304</strain>
    </source>
</reference>
<evidence type="ECO:0000259" key="4">
    <source>
        <dbReference type="PROSITE" id="PS51085"/>
    </source>
</evidence>
<keyword evidence="2" id="KW-0001">2Fe-2S</keyword>
<dbReference type="GO" id="GO:0016491">
    <property type="term" value="F:oxidoreductase activity"/>
    <property type="evidence" value="ECO:0007669"/>
    <property type="project" value="InterPro"/>
</dbReference>
<accession>A0A7L9U2H2</accession>
<dbReference type="PROSITE" id="PS51085">
    <property type="entry name" value="2FE2S_FER_2"/>
    <property type="match status" value="1"/>
</dbReference>
<dbReference type="AlphaFoldDB" id="A0A7L9U2H2"/>
<dbReference type="InterPro" id="IPR008333">
    <property type="entry name" value="Cbr1-like_FAD-bd_dom"/>
</dbReference>
<name>A0A7L9U2H2_9BURK</name>
<dbReference type="Pfam" id="PF00970">
    <property type="entry name" value="FAD_binding_6"/>
    <property type="match status" value="1"/>
</dbReference>
<dbReference type="Gene3D" id="3.40.50.80">
    <property type="entry name" value="Nucleotide-binding domain of ferredoxin-NADP reductase (FNR) module"/>
    <property type="match status" value="1"/>
</dbReference>
<dbReference type="PROSITE" id="PS51384">
    <property type="entry name" value="FAD_FR"/>
    <property type="match status" value="1"/>
</dbReference>
<dbReference type="GO" id="GO:0051537">
    <property type="term" value="F:2 iron, 2 sulfur cluster binding"/>
    <property type="evidence" value="ECO:0007669"/>
    <property type="project" value="UniProtKB-KW"/>
</dbReference>
<dbReference type="CDD" id="cd06211">
    <property type="entry name" value="phenol_2-monooxygenase_like"/>
    <property type="match status" value="1"/>
</dbReference>
<dbReference type="Gene3D" id="3.10.20.30">
    <property type="match status" value="1"/>
</dbReference>
<dbReference type="InterPro" id="IPR039261">
    <property type="entry name" value="FNR_nucleotide-bd"/>
</dbReference>
<dbReference type="PANTHER" id="PTHR47354">
    <property type="entry name" value="NADH OXIDOREDUCTASE HCR"/>
    <property type="match status" value="1"/>
</dbReference>
<dbReference type="InterPro" id="IPR001709">
    <property type="entry name" value="Flavoprot_Pyr_Nucl_cyt_Rdtase"/>
</dbReference>
<dbReference type="Pfam" id="PF00175">
    <property type="entry name" value="NAD_binding_1"/>
    <property type="match status" value="1"/>
</dbReference>
<comment type="cofactor">
    <cofactor evidence="1">
        <name>FAD</name>
        <dbReference type="ChEBI" id="CHEBI:57692"/>
    </cofactor>
</comment>
<keyword evidence="2" id="KW-0411">Iron-sulfur</keyword>
<evidence type="ECO:0000259" key="5">
    <source>
        <dbReference type="PROSITE" id="PS51384"/>
    </source>
</evidence>
<dbReference type="Pfam" id="PF00111">
    <property type="entry name" value="Fer2"/>
    <property type="match status" value="1"/>
</dbReference>
<protein>
    <submittedName>
        <fullName evidence="6">2Fe-2S iron-sulfur cluster binding domain-containing protein</fullName>
    </submittedName>
</protein>
<dbReference type="InterPro" id="IPR017938">
    <property type="entry name" value="Riboflavin_synthase-like_b-brl"/>
</dbReference>
<dbReference type="PROSITE" id="PS00197">
    <property type="entry name" value="2FE2S_FER_1"/>
    <property type="match status" value="1"/>
</dbReference>
<dbReference type="InterPro" id="IPR001041">
    <property type="entry name" value="2Fe-2S_ferredoxin-type"/>
</dbReference>
<dbReference type="Gene3D" id="2.40.30.10">
    <property type="entry name" value="Translation factors"/>
    <property type="match status" value="1"/>
</dbReference>
<comment type="cofactor">
    <cofactor evidence="3">
        <name>[2Fe-2S] cluster</name>
        <dbReference type="ChEBI" id="CHEBI:190135"/>
    </cofactor>
</comment>
<organism evidence="6 7">
    <name type="scientific">Massilia litorea</name>
    <dbReference type="NCBI Taxonomy" id="2769491"/>
    <lineage>
        <taxon>Bacteria</taxon>
        <taxon>Pseudomonadati</taxon>
        <taxon>Pseudomonadota</taxon>
        <taxon>Betaproteobacteria</taxon>
        <taxon>Burkholderiales</taxon>
        <taxon>Oxalobacteraceae</taxon>
        <taxon>Telluria group</taxon>
        <taxon>Massilia</taxon>
    </lineage>
</organism>
<dbReference type="RefSeq" id="WP_193685525.1">
    <property type="nucleotide sequence ID" value="NZ_CP062941.1"/>
</dbReference>
<dbReference type="SUPFAM" id="SSF63380">
    <property type="entry name" value="Riboflavin synthase domain-like"/>
    <property type="match status" value="1"/>
</dbReference>
<dbReference type="KEGG" id="mlir:LPB04_16095"/>
<dbReference type="EMBL" id="CP062941">
    <property type="protein sequence ID" value="QOL48482.1"/>
    <property type="molecule type" value="Genomic_DNA"/>
</dbReference>
<dbReference type="InterPro" id="IPR050415">
    <property type="entry name" value="MRET"/>
</dbReference>
<gene>
    <name evidence="6" type="ORF">LPB04_16095</name>
</gene>
<evidence type="ECO:0000256" key="1">
    <source>
        <dbReference type="ARBA" id="ARBA00001974"/>
    </source>
</evidence>
<dbReference type="PRINTS" id="PR00410">
    <property type="entry name" value="PHEHYDRXLASE"/>
</dbReference>
<feature type="domain" description="FAD-binding FR-type" evidence="5">
    <location>
        <begin position="102"/>
        <end position="205"/>
    </location>
</feature>
<evidence type="ECO:0000256" key="2">
    <source>
        <dbReference type="ARBA" id="ARBA00022714"/>
    </source>
</evidence>
<dbReference type="SUPFAM" id="SSF52343">
    <property type="entry name" value="Ferredoxin reductase-like, C-terminal NADP-linked domain"/>
    <property type="match status" value="1"/>
</dbReference>
<proteinExistence type="predicted"/>
<dbReference type="Proteomes" id="UP000593875">
    <property type="component" value="Chromosome"/>
</dbReference>
<dbReference type="PANTHER" id="PTHR47354:SF5">
    <property type="entry name" value="PROTEIN RFBI"/>
    <property type="match status" value="1"/>
</dbReference>
<keyword evidence="2" id="KW-0479">Metal-binding</keyword>
<keyword evidence="7" id="KW-1185">Reference proteome</keyword>
<evidence type="ECO:0000313" key="7">
    <source>
        <dbReference type="Proteomes" id="UP000593875"/>
    </source>
</evidence>
<evidence type="ECO:0000256" key="3">
    <source>
        <dbReference type="ARBA" id="ARBA00034078"/>
    </source>
</evidence>
<dbReference type="CDD" id="cd00207">
    <property type="entry name" value="fer2"/>
    <property type="match status" value="1"/>
</dbReference>
<dbReference type="InterPro" id="IPR006058">
    <property type="entry name" value="2Fe2S_fd_BS"/>
</dbReference>
<dbReference type="SUPFAM" id="SSF54292">
    <property type="entry name" value="2Fe-2S ferredoxin-like"/>
    <property type="match status" value="1"/>
</dbReference>
<dbReference type="InterPro" id="IPR017927">
    <property type="entry name" value="FAD-bd_FR_type"/>
</dbReference>
<dbReference type="PRINTS" id="PR00371">
    <property type="entry name" value="FPNCR"/>
</dbReference>
<dbReference type="InterPro" id="IPR036010">
    <property type="entry name" value="2Fe-2S_ferredoxin-like_sf"/>
</dbReference>
<evidence type="ECO:0000313" key="6">
    <source>
        <dbReference type="EMBL" id="QOL48482.1"/>
    </source>
</evidence>
<dbReference type="InterPro" id="IPR012675">
    <property type="entry name" value="Beta-grasp_dom_sf"/>
</dbReference>
<sequence length="356" mass="38957">MSYQLTIEPLGQTVEVAEGQTILDACLRAGIWLPHACGHGLCGTCKVQASGGELEHGEASPFALMDFERDEGKCLACTATVQTDITIEADIDPDPDAQCLPLMDYQARVARIETLTPTIKGVFLEIEHEHGDAALRFQPGQYVNLWLAGEAAPRAFSIASAPSSREVELNIRLVPGGKVTSYVHDGLKVGEQVMLSGPLGRFFVRKSDPRPLLFIAGGSGLSSPRSMVLDLLESGDTRPIRLIQGARTLDELYYRAEFEQLAARHPNFEYLPVLSGEPQDSAWAGERGYVHELAVRHFGQDFRGWRAYLCGPPPMIEASIAALMQGRLFEKDIFTEKFLSAADAGQAVRSPLFRSL</sequence>
<dbReference type="InterPro" id="IPR001433">
    <property type="entry name" value="OxRdtase_FAD/NAD-bd"/>
</dbReference>
<keyword evidence="2" id="KW-0408">Iron</keyword>
<feature type="domain" description="2Fe-2S ferredoxin-type" evidence="4">
    <location>
        <begin position="3"/>
        <end position="93"/>
    </location>
</feature>